<evidence type="ECO:0000313" key="3">
    <source>
        <dbReference type="Proteomes" id="UP000324748"/>
    </source>
</evidence>
<feature type="compositionally biased region" description="Polar residues" evidence="1">
    <location>
        <begin position="130"/>
        <end position="140"/>
    </location>
</feature>
<evidence type="ECO:0000256" key="1">
    <source>
        <dbReference type="SAM" id="MobiDB-lite"/>
    </source>
</evidence>
<keyword evidence="3" id="KW-1185">Reference proteome</keyword>
<feature type="compositionally biased region" description="Low complexity" evidence="1">
    <location>
        <begin position="120"/>
        <end position="129"/>
    </location>
</feature>
<name>A0A5B0Q6Q2_PUCGR</name>
<organism evidence="2 3">
    <name type="scientific">Puccinia graminis f. sp. tritici</name>
    <dbReference type="NCBI Taxonomy" id="56615"/>
    <lineage>
        <taxon>Eukaryota</taxon>
        <taxon>Fungi</taxon>
        <taxon>Dikarya</taxon>
        <taxon>Basidiomycota</taxon>
        <taxon>Pucciniomycotina</taxon>
        <taxon>Pucciniomycetes</taxon>
        <taxon>Pucciniales</taxon>
        <taxon>Pucciniaceae</taxon>
        <taxon>Puccinia</taxon>
    </lineage>
</organism>
<feature type="region of interest" description="Disordered" evidence="1">
    <location>
        <begin position="119"/>
        <end position="140"/>
    </location>
</feature>
<comment type="caution">
    <text evidence="2">The sequence shown here is derived from an EMBL/GenBank/DDBJ whole genome shotgun (WGS) entry which is preliminary data.</text>
</comment>
<dbReference type="EMBL" id="VSWC01000028">
    <property type="protein sequence ID" value="KAA1108916.1"/>
    <property type="molecule type" value="Genomic_DNA"/>
</dbReference>
<accession>A0A5B0Q6Q2</accession>
<dbReference type="AlphaFoldDB" id="A0A5B0Q6Q2"/>
<sequence>MAPTPESEQRGLQILNKAQILDDLGCLGKDREFERGLSSKATTTDGSLEELSPAQVHIPLPSERPEQPTNLSAAVKSAVQLLHLDHQLTQRGLDVEQRKIGDRLEENRRKIDHLLRALNQSSLLPSSQPACSTSTEEPST</sequence>
<dbReference type="OrthoDB" id="2499727at2759"/>
<proteinExistence type="predicted"/>
<dbReference type="Proteomes" id="UP000324748">
    <property type="component" value="Unassembled WGS sequence"/>
</dbReference>
<evidence type="ECO:0000313" key="2">
    <source>
        <dbReference type="EMBL" id="KAA1108916.1"/>
    </source>
</evidence>
<gene>
    <name evidence="2" type="ORF">PGT21_028969</name>
</gene>
<protein>
    <submittedName>
        <fullName evidence="2">Uncharacterized protein</fullName>
    </submittedName>
</protein>
<reference evidence="2 3" key="1">
    <citation type="submission" date="2019-05" db="EMBL/GenBank/DDBJ databases">
        <title>Emergence of the Ug99 lineage of the wheat stem rust pathogen through somatic hybridization.</title>
        <authorList>
            <person name="Li F."/>
            <person name="Upadhyaya N.M."/>
            <person name="Sperschneider J."/>
            <person name="Matny O."/>
            <person name="Nguyen-Phuc H."/>
            <person name="Mago R."/>
            <person name="Raley C."/>
            <person name="Miller M.E."/>
            <person name="Silverstein K.A.T."/>
            <person name="Henningsen E."/>
            <person name="Hirsch C.D."/>
            <person name="Visser B."/>
            <person name="Pretorius Z.A."/>
            <person name="Steffenson B.J."/>
            <person name="Schwessinger B."/>
            <person name="Dodds P.N."/>
            <person name="Figueroa M."/>
        </authorList>
    </citation>
    <scope>NUCLEOTIDE SEQUENCE [LARGE SCALE GENOMIC DNA]</scope>
    <source>
        <strain evidence="2">21-0</strain>
    </source>
</reference>